<gene>
    <name evidence="5" type="ORF">GCM10009681_51150</name>
</gene>
<proteinExistence type="predicted"/>
<keyword evidence="6" id="KW-1185">Reference proteome</keyword>
<dbReference type="PANTHER" id="PTHR45947:SF14">
    <property type="entry name" value="SLL1723 PROTEIN"/>
    <property type="match status" value="1"/>
</dbReference>
<keyword evidence="2" id="KW-0808">Transferase</keyword>
<comment type="caution">
    <text evidence="5">The sequence shown here is derived from an EMBL/GenBank/DDBJ whole genome shotgun (WGS) entry which is preliminary data.</text>
</comment>
<accession>A0ABN2L2Z5</accession>
<evidence type="ECO:0000256" key="1">
    <source>
        <dbReference type="ARBA" id="ARBA00022676"/>
    </source>
</evidence>
<dbReference type="EMBL" id="BAAALS010000035">
    <property type="protein sequence ID" value="GAA1773444.1"/>
    <property type="molecule type" value="Genomic_DNA"/>
</dbReference>
<dbReference type="Gene3D" id="3.40.50.2000">
    <property type="entry name" value="Glycogen Phosphorylase B"/>
    <property type="match status" value="2"/>
</dbReference>
<feature type="domain" description="Glycosyl transferase family 1" evidence="3">
    <location>
        <begin position="205"/>
        <end position="371"/>
    </location>
</feature>
<protein>
    <submittedName>
        <fullName evidence="5">Glycosyltransferase</fullName>
    </submittedName>
</protein>
<evidence type="ECO:0000313" key="5">
    <source>
        <dbReference type="EMBL" id="GAA1773444.1"/>
    </source>
</evidence>
<dbReference type="InterPro" id="IPR050194">
    <property type="entry name" value="Glycosyltransferase_grp1"/>
</dbReference>
<dbReference type="InterPro" id="IPR001296">
    <property type="entry name" value="Glyco_trans_1"/>
</dbReference>
<dbReference type="InterPro" id="IPR028098">
    <property type="entry name" value="Glyco_trans_4-like_N"/>
</dbReference>
<dbReference type="Proteomes" id="UP001500655">
    <property type="component" value="Unassembled WGS sequence"/>
</dbReference>
<evidence type="ECO:0000259" key="4">
    <source>
        <dbReference type="Pfam" id="PF13439"/>
    </source>
</evidence>
<evidence type="ECO:0000259" key="3">
    <source>
        <dbReference type="Pfam" id="PF00534"/>
    </source>
</evidence>
<feature type="domain" description="Glycosyltransferase subfamily 4-like N-terminal" evidence="4">
    <location>
        <begin position="46"/>
        <end position="201"/>
    </location>
</feature>
<evidence type="ECO:0000256" key="2">
    <source>
        <dbReference type="ARBA" id="ARBA00022679"/>
    </source>
</evidence>
<sequence length="407" mass="44162">MLACLYNDGRLDAFRLLGRVVGPDMSGRGTVLIWKSGLLPYSETFIRHQLDALRRYRPVVVGTHRVDSPMARGTDVIVYGDRSRDRLARRLFVMTGRSARIEAVTRGVRPDLVHAHFGNEGWLIARTAGRSGCPLVVSLHGADVTAAPTAPGSAGARTRRRLRQAFERAAVLVAVSGFIRERAIEWGADPAKVVVQPIGIPLPQPVAIDDPQWDCVFVGRFVAKKGAGDLVAALALIDPRVRPRCLFIGDGPLEAQVRQRAADLGVDATFLGAQPPATVRHHLARARVFVAPSRTAPNGDAEGLPTTVLEASAHALPVVAYRHSGIPEAVEHDRTGLLCAEGDVEQLAAHLARLLDDDQLAGRLGRAGRERVERDFDITRCTAELEHLYDSVLARSTTAVTSVRCDR</sequence>
<dbReference type="Pfam" id="PF00534">
    <property type="entry name" value="Glycos_transf_1"/>
    <property type="match status" value="1"/>
</dbReference>
<organism evidence="5 6">
    <name type="scientific">Luedemannella helvata</name>
    <dbReference type="NCBI Taxonomy" id="349315"/>
    <lineage>
        <taxon>Bacteria</taxon>
        <taxon>Bacillati</taxon>
        <taxon>Actinomycetota</taxon>
        <taxon>Actinomycetes</taxon>
        <taxon>Micromonosporales</taxon>
        <taxon>Micromonosporaceae</taxon>
        <taxon>Luedemannella</taxon>
    </lineage>
</organism>
<reference evidence="5 6" key="1">
    <citation type="journal article" date="2019" name="Int. J. Syst. Evol. Microbiol.">
        <title>The Global Catalogue of Microorganisms (GCM) 10K type strain sequencing project: providing services to taxonomists for standard genome sequencing and annotation.</title>
        <authorList>
            <consortium name="The Broad Institute Genomics Platform"/>
            <consortium name="The Broad Institute Genome Sequencing Center for Infectious Disease"/>
            <person name="Wu L."/>
            <person name="Ma J."/>
        </authorList>
    </citation>
    <scope>NUCLEOTIDE SEQUENCE [LARGE SCALE GENOMIC DNA]</scope>
    <source>
        <strain evidence="5 6">JCM 13249</strain>
    </source>
</reference>
<evidence type="ECO:0000313" key="6">
    <source>
        <dbReference type="Proteomes" id="UP001500655"/>
    </source>
</evidence>
<dbReference type="PANTHER" id="PTHR45947">
    <property type="entry name" value="SULFOQUINOVOSYL TRANSFERASE SQD2"/>
    <property type="match status" value="1"/>
</dbReference>
<keyword evidence="1" id="KW-0328">Glycosyltransferase</keyword>
<dbReference type="Pfam" id="PF13439">
    <property type="entry name" value="Glyco_transf_4"/>
    <property type="match status" value="1"/>
</dbReference>
<dbReference type="SUPFAM" id="SSF53756">
    <property type="entry name" value="UDP-Glycosyltransferase/glycogen phosphorylase"/>
    <property type="match status" value="1"/>
</dbReference>
<name>A0ABN2L2Z5_9ACTN</name>